<dbReference type="InterPro" id="IPR003615">
    <property type="entry name" value="HNH_nuc"/>
</dbReference>
<dbReference type="HOGENOM" id="CLU_167388_1_0_11"/>
<dbReference type="Proteomes" id="UP000023703">
    <property type="component" value="Chromosome"/>
</dbReference>
<feature type="domain" description="HNH nuclease" evidence="1">
    <location>
        <begin position="17"/>
        <end position="78"/>
    </location>
</feature>
<gene>
    <name evidence="2" type="ORF">CGLY_07350</name>
</gene>
<protein>
    <recommendedName>
        <fullName evidence="1">HNH nuclease domain-containing protein</fullName>
    </recommendedName>
</protein>
<reference evidence="2 3" key="1">
    <citation type="journal article" date="2015" name="Int. J. Syst. Evol. Microbiol.">
        <title>Revisiting Corynebacterium glyciniphilum (ex Kubota et al., 1972) sp. nov., nom. rev., isolated from putrefied banana.</title>
        <authorList>
            <person name="Al-Dilaimi A."/>
            <person name="Bednarz H."/>
            <person name="Lomker A."/>
            <person name="Niehaus K."/>
            <person name="Kalinowski J."/>
            <person name="Ruckert C."/>
        </authorList>
    </citation>
    <scope>NUCLEOTIDE SEQUENCE [LARGE SCALE GENOMIC DNA]</scope>
    <source>
        <strain evidence="2">AJ 3170</strain>
    </source>
</reference>
<name>X5E909_9CORY</name>
<dbReference type="Gene3D" id="1.10.30.50">
    <property type="match status" value="1"/>
</dbReference>
<accession>X5E909</accession>
<dbReference type="SMART" id="SM00507">
    <property type="entry name" value="HNHc"/>
    <property type="match status" value="1"/>
</dbReference>
<dbReference type="KEGG" id="cgy:CGLY_07350"/>
<keyword evidence="3" id="KW-1185">Reference proteome</keyword>
<proteinExistence type="predicted"/>
<evidence type="ECO:0000313" key="3">
    <source>
        <dbReference type="Proteomes" id="UP000023703"/>
    </source>
</evidence>
<sequence>MTKDRPRHNHTYYKRIAREKARCTRDPALAVCWICGEPIDMALPHDHKRAFTLDHVVPIARGGRVLDETRYAHRDCNSARGGGRTATTATTAIEW</sequence>
<dbReference type="RefSeq" id="WP_227590420.1">
    <property type="nucleotide sequence ID" value="NZ_CP006842.1"/>
</dbReference>
<dbReference type="eggNOG" id="ENOG5031Q0A">
    <property type="taxonomic scope" value="Bacteria"/>
</dbReference>
<evidence type="ECO:0000259" key="1">
    <source>
        <dbReference type="SMART" id="SM00507"/>
    </source>
</evidence>
<organism evidence="2 3">
    <name type="scientific">Corynebacterium glyciniphilum AJ 3170</name>
    <dbReference type="NCBI Taxonomy" id="1404245"/>
    <lineage>
        <taxon>Bacteria</taxon>
        <taxon>Bacillati</taxon>
        <taxon>Actinomycetota</taxon>
        <taxon>Actinomycetes</taxon>
        <taxon>Mycobacteriales</taxon>
        <taxon>Corynebacteriaceae</taxon>
        <taxon>Corynebacterium</taxon>
    </lineage>
</organism>
<dbReference type="AlphaFoldDB" id="X5E909"/>
<dbReference type="EMBL" id="CP006842">
    <property type="protein sequence ID" value="AHW63915.1"/>
    <property type="molecule type" value="Genomic_DNA"/>
</dbReference>
<evidence type="ECO:0000313" key="2">
    <source>
        <dbReference type="EMBL" id="AHW63915.1"/>
    </source>
</evidence>